<dbReference type="PROSITE" id="PS50076">
    <property type="entry name" value="DNAJ_2"/>
    <property type="match status" value="1"/>
</dbReference>
<dbReference type="Pfam" id="PF23551">
    <property type="entry name" value="Zn_ribbon_20"/>
    <property type="match status" value="1"/>
</dbReference>
<feature type="compositionally biased region" description="Polar residues" evidence="1">
    <location>
        <begin position="313"/>
        <end position="331"/>
    </location>
</feature>
<proteinExistence type="predicted"/>
<dbReference type="GO" id="GO:0005783">
    <property type="term" value="C:endoplasmic reticulum"/>
    <property type="evidence" value="ECO:0007669"/>
    <property type="project" value="UniProtKB-ARBA"/>
</dbReference>
<dbReference type="SMART" id="SM00271">
    <property type="entry name" value="DnaJ"/>
    <property type="match status" value="1"/>
</dbReference>
<dbReference type="InterPro" id="IPR001623">
    <property type="entry name" value="DnaJ_domain"/>
</dbReference>
<feature type="region of interest" description="Disordered" evidence="1">
    <location>
        <begin position="301"/>
        <end position="462"/>
    </location>
</feature>
<feature type="domain" description="J" evidence="2">
    <location>
        <begin position="66"/>
        <end position="130"/>
    </location>
</feature>
<reference evidence="3" key="2">
    <citation type="submission" date="2023-06" db="EMBL/GenBank/DDBJ databases">
        <authorList>
            <person name="Ma L."/>
            <person name="Liu K.-W."/>
            <person name="Li Z."/>
            <person name="Hsiao Y.-Y."/>
            <person name="Qi Y."/>
            <person name="Fu T."/>
            <person name="Tang G."/>
            <person name="Zhang D."/>
            <person name="Sun W.-H."/>
            <person name="Liu D.-K."/>
            <person name="Li Y."/>
            <person name="Chen G.-Z."/>
            <person name="Liu X.-D."/>
            <person name="Liao X.-Y."/>
            <person name="Jiang Y.-T."/>
            <person name="Yu X."/>
            <person name="Hao Y."/>
            <person name="Huang J."/>
            <person name="Zhao X.-W."/>
            <person name="Ke S."/>
            <person name="Chen Y.-Y."/>
            <person name="Wu W.-L."/>
            <person name="Hsu J.-L."/>
            <person name="Lin Y.-F."/>
            <person name="Huang M.-D."/>
            <person name="Li C.-Y."/>
            <person name="Huang L."/>
            <person name="Wang Z.-W."/>
            <person name="Zhao X."/>
            <person name="Zhong W.-Y."/>
            <person name="Peng D.-H."/>
            <person name="Ahmad S."/>
            <person name="Lan S."/>
            <person name="Zhang J.-S."/>
            <person name="Tsai W.-C."/>
            <person name="Van De Peer Y."/>
            <person name="Liu Z.-J."/>
        </authorList>
    </citation>
    <scope>NUCLEOTIDE SEQUENCE</scope>
    <source>
        <strain evidence="3">SCP</strain>
        <tissue evidence="3">Leaves</tissue>
    </source>
</reference>
<dbReference type="Gene3D" id="1.10.287.110">
    <property type="entry name" value="DnaJ domain"/>
    <property type="match status" value="1"/>
</dbReference>
<gene>
    <name evidence="3" type="ORF">QJS04_geneDACA015439</name>
</gene>
<organism evidence="3 4">
    <name type="scientific">Acorus gramineus</name>
    <name type="common">Dwarf sweet flag</name>
    <dbReference type="NCBI Taxonomy" id="55184"/>
    <lineage>
        <taxon>Eukaryota</taxon>
        <taxon>Viridiplantae</taxon>
        <taxon>Streptophyta</taxon>
        <taxon>Embryophyta</taxon>
        <taxon>Tracheophyta</taxon>
        <taxon>Spermatophyta</taxon>
        <taxon>Magnoliopsida</taxon>
        <taxon>Liliopsida</taxon>
        <taxon>Acoraceae</taxon>
        <taxon>Acorus</taxon>
    </lineage>
</organism>
<dbReference type="SUPFAM" id="SSF46565">
    <property type="entry name" value="Chaperone J-domain"/>
    <property type="match status" value="1"/>
</dbReference>
<evidence type="ECO:0000259" key="2">
    <source>
        <dbReference type="PROSITE" id="PS50076"/>
    </source>
</evidence>
<dbReference type="Proteomes" id="UP001179952">
    <property type="component" value="Unassembled WGS sequence"/>
</dbReference>
<feature type="region of interest" description="Disordered" evidence="1">
    <location>
        <begin position="132"/>
        <end position="250"/>
    </location>
</feature>
<evidence type="ECO:0000313" key="4">
    <source>
        <dbReference type="Proteomes" id="UP001179952"/>
    </source>
</evidence>
<dbReference type="InterPro" id="IPR036869">
    <property type="entry name" value="J_dom_sf"/>
</dbReference>
<evidence type="ECO:0000256" key="1">
    <source>
        <dbReference type="SAM" id="MobiDB-lite"/>
    </source>
</evidence>
<dbReference type="AlphaFoldDB" id="A0AAV9A6N0"/>
<dbReference type="PANTHER" id="PTHR44137:SF32">
    <property type="entry name" value="DNAJ HEAT SHOCK AMINO-TERMINAL DOMAIN PROTEIN"/>
    <property type="match status" value="1"/>
</dbReference>
<name>A0AAV9A6N0_ACOGR</name>
<dbReference type="PROSITE" id="PS00636">
    <property type="entry name" value="DNAJ_1"/>
    <property type="match status" value="1"/>
</dbReference>
<protein>
    <recommendedName>
        <fullName evidence="2">J domain-containing protein</fullName>
    </recommendedName>
</protein>
<comment type="caution">
    <text evidence="3">The sequence shown here is derived from an EMBL/GenBank/DDBJ whole genome shotgun (WGS) entry which is preliminary data.</text>
</comment>
<dbReference type="CDD" id="cd06257">
    <property type="entry name" value="DnaJ"/>
    <property type="match status" value="1"/>
</dbReference>
<feature type="compositionally biased region" description="Basic and acidic residues" evidence="1">
    <location>
        <begin position="373"/>
        <end position="396"/>
    </location>
</feature>
<dbReference type="InterPro" id="IPR056988">
    <property type="entry name" value="Zn_ribbon_pln"/>
</dbReference>
<dbReference type="PANTHER" id="PTHR44137">
    <property type="entry name" value="BNAC03G44070D PROTEIN"/>
    <property type="match status" value="1"/>
</dbReference>
<feature type="compositionally biased region" description="Pro residues" evidence="1">
    <location>
        <begin position="208"/>
        <end position="219"/>
    </location>
</feature>
<dbReference type="PRINTS" id="PR00625">
    <property type="entry name" value="JDOMAIN"/>
</dbReference>
<accession>A0AAV9A6N0</accession>
<keyword evidence="4" id="KW-1185">Reference proteome</keyword>
<feature type="compositionally biased region" description="Basic and acidic residues" evidence="1">
    <location>
        <begin position="445"/>
        <end position="462"/>
    </location>
</feature>
<evidence type="ECO:0000313" key="3">
    <source>
        <dbReference type="EMBL" id="KAK1259888.1"/>
    </source>
</evidence>
<feature type="compositionally biased region" description="Basic and acidic residues" evidence="1">
    <location>
        <begin position="412"/>
        <end position="435"/>
    </location>
</feature>
<dbReference type="Pfam" id="PF00226">
    <property type="entry name" value="DnaJ"/>
    <property type="match status" value="1"/>
</dbReference>
<feature type="compositionally biased region" description="Low complexity" evidence="1">
    <location>
        <begin position="162"/>
        <end position="179"/>
    </location>
</feature>
<sequence>MECNRDEALRAMDIAERKFTMKDIMGAKRFALKAQALYPDLDGITQMLVTLDVYISAERKINGVNDWYSILCVSASADEEDVKKQYRKLALLLHPDKNKFVGAEGAFKLMSEAWSVLSDRSRRMAYDQKRNIKGLSQKPPPPKSNHPVPPGSKGFNNVASNVPPGGAPVSKSSSKAAAPPTRPPKSVSDRSSRMACDEKRNIEGLSQKPPPPKSNPTVPPGSNGFNNFASNVPPGGAPVSKSSCKADAPPAYPQKSDMFWTACNSCKMHYTYLRLYLNRKLLCQNCHKPFLAVEIGAPSSVNSNPSHHHQNSYHRNASGRKTQNTGHTGYSHQPGLDPHNSQNFQRGPVSRMAGTPTTMASSAAAAQAAKVVHHTDEKVREHEEAQGAARRKEVLQKKSQSSRGRGPATGHLKAERPMKRRSFENDCTRREEALQRKCQSSRGLGPDRPKVERPMNKENSRK</sequence>
<reference evidence="3" key="1">
    <citation type="journal article" date="2023" name="Nat. Commun.">
        <title>Diploid and tetraploid genomes of Acorus and the evolution of monocots.</title>
        <authorList>
            <person name="Ma L."/>
            <person name="Liu K.W."/>
            <person name="Li Z."/>
            <person name="Hsiao Y.Y."/>
            <person name="Qi Y."/>
            <person name="Fu T."/>
            <person name="Tang G.D."/>
            <person name="Zhang D."/>
            <person name="Sun W.H."/>
            <person name="Liu D.K."/>
            <person name="Li Y."/>
            <person name="Chen G.Z."/>
            <person name="Liu X.D."/>
            <person name="Liao X.Y."/>
            <person name="Jiang Y.T."/>
            <person name="Yu X."/>
            <person name="Hao Y."/>
            <person name="Huang J."/>
            <person name="Zhao X.W."/>
            <person name="Ke S."/>
            <person name="Chen Y.Y."/>
            <person name="Wu W.L."/>
            <person name="Hsu J.L."/>
            <person name="Lin Y.F."/>
            <person name="Huang M.D."/>
            <person name="Li C.Y."/>
            <person name="Huang L."/>
            <person name="Wang Z.W."/>
            <person name="Zhao X."/>
            <person name="Zhong W.Y."/>
            <person name="Peng D.H."/>
            <person name="Ahmad S."/>
            <person name="Lan S."/>
            <person name="Zhang J.S."/>
            <person name="Tsai W.C."/>
            <person name="Van de Peer Y."/>
            <person name="Liu Z.J."/>
        </authorList>
    </citation>
    <scope>NUCLEOTIDE SEQUENCE</scope>
    <source>
        <strain evidence="3">SCP</strain>
    </source>
</reference>
<feature type="compositionally biased region" description="Basic and acidic residues" evidence="1">
    <location>
        <begin position="187"/>
        <end position="202"/>
    </location>
</feature>
<dbReference type="EMBL" id="JAUJYN010000012">
    <property type="protein sequence ID" value="KAK1259888.1"/>
    <property type="molecule type" value="Genomic_DNA"/>
</dbReference>
<feature type="compositionally biased region" description="Pro residues" evidence="1">
    <location>
        <begin position="138"/>
        <end position="150"/>
    </location>
</feature>
<feature type="compositionally biased region" description="Low complexity" evidence="1">
    <location>
        <begin position="360"/>
        <end position="369"/>
    </location>
</feature>
<dbReference type="InterPro" id="IPR018253">
    <property type="entry name" value="DnaJ_domain_CS"/>
</dbReference>